<dbReference type="RefSeq" id="WP_010047366.1">
    <property type="nucleotide sequence ID" value="NZ_CP025958.1"/>
</dbReference>
<organism evidence="2 3">
    <name type="scientific">Gemmata obscuriglobus</name>
    <dbReference type="NCBI Taxonomy" id="114"/>
    <lineage>
        <taxon>Bacteria</taxon>
        <taxon>Pseudomonadati</taxon>
        <taxon>Planctomycetota</taxon>
        <taxon>Planctomycetia</taxon>
        <taxon>Gemmatales</taxon>
        <taxon>Gemmataceae</taxon>
        <taxon>Gemmata</taxon>
    </lineage>
</organism>
<keyword evidence="1" id="KW-1133">Transmembrane helix</keyword>
<accession>A0A2Z3H9N3</accession>
<evidence type="ECO:0000313" key="3">
    <source>
        <dbReference type="Proteomes" id="UP000245802"/>
    </source>
</evidence>
<keyword evidence="3" id="KW-1185">Reference proteome</keyword>
<dbReference type="KEGG" id="gog:C1280_27250"/>
<protein>
    <submittedName>
        <fullName evidence="2">Uncharacterized protein</fullName>
    </submittedName>
</protein>
<dbReference type="AlphaFoldDB" id="A0A2Z3H9N3"/>
<dbReference type="Proteomes" id="UP000245802">
    <property type="component" value="Chromosome"/>
</dbReference>
<feature type="transmembrane region" description="Helical" evidence="1">
    <location>
        <begin position="106"/>
        <end position="123"/>
    </location>
</feature>
<evidence type="ECO:0000256" key="1">
    <source>
        <dbReference type="SAM" id="Phobius"/>
    </source>
</evidence>
<proteinExistence type="predicted"/>
<gene>
    <name evidence="2" type="ORF">C1280_27250</name>
</gene>
<evidence type="ECO:0000313" key="2">
    <source>
        <dbReference type="EMBL" id="AWM40336.1"/>
    </source>
</evidence>
<keyword evidence="1" id="KW-0472">Membrane</keyword>
<reference evidence="2 3" key="1">
    <citation type="submission" date="2018-01" db="EMBL/GenBank/DDBJ databases">
        <title>G. obscuriglobus.</title>
        <authorList>
            <person name="Franke J."/>
            <person name="Blomberg W."/>
            <person name="Selmecki A."/>
        </authorList>
    </citation>
    <scope>NUCLEOTIDE SEQUENCE [LARGE SCALE GENOMIC DNA]</scope>
    <source>
        <strain evidence="2 3">DSM 5831</strain>
    </source>
</reference>
<dbReference type="EMBL" id="CP025958">
    <property type="protein sequence ID" value="AWM40336.1"/>
    <property type="molecule type" value="Genomic_DNA"/>
</dbReference>
<sequence length="184" mass="19907">MPIRSSTARALQLGAVIATAEQVQQGLLHGPDITLGSRARAAAGIEEVRTRLLAAARDLDRRVGERLRSSVSWWVQFVLLVFLVALGVGFVFAAVRLMTSEDPSNLTYLFTVGPPPLVVFLLNQLRRMEVDRITVSLLAARFVPRIEAAGSIAELEAIAREMSDSLRLLTNAPRPAAPGAGPRT</sequence>
<keyword evidence="1" id="KW-0812">Transmembrane</keyword>
<feature type="transmembrane region" description="Helical" evidence="1">
    <location>
        <begin position="71"/>
        <end position="94"/>
    </location>
</feature>
<name>A0A2Z3H9N3_9BACT</name>